<dbReference type="PROSITE" id="PS50850">
    <property type="entry name" value="MFS"/>
    <property type="match status" value="1"/>
</dbReference>
<feature type="transmembrane region" description="Helical" evidence="2">
    <location>
        <begin position="155"/>
        <end position="173"/>
    </location>
</feature>
<dbReference type="EMBL" id="CAJNDS010002183">
    <property type="protein sequence ID" value="CAE7362761.1"/>
    <property type="molecule type" value="Genomic_DNA"/>
</dbReference>
<feature type="transmembrane region" description="Helical" evidence="2">
    <location>
        <begin position="123"/>
        <end position="146"/>
    </location>
</feature>
<feature type="transmembrane region" description="Helical" evidence="2">
    <location>
        <begin position="398"/>
        <end position="415"/>
    </location>
</feature>
<accession>A0A812PYW8</accession>
<feature type="transmembrane region" description="Helical" evidence="2">
    <location>
        <begin position="33"/>
        <end position="51"/>
    </location>
</feature>
<reference evidence="4" key="1">
    <citation type="submission" date="2021-02" db="EMBL/GenBank/DDBJ databases">
        <authorList>
            <person name="Dougan E. K."/>
            <person name="Rhodes N."/>
            <person name="Thang M."/>
            <person name="Chan C."/>
        </authorList>
    </citation>
    <scope>NUCLEOTIDE SEQUENCE</scope>
</reference>
<evidence type="ECO:0000256" key="2">
    <source>
        <dbReference type="SAM" id="Phobius"/>
    </source>
</evidence>
<dbReference type="InterPro" id="IPR020846">
    <property type="entry name" value="MFS_dom"/>
</dbReference>
<feature type="transmembrane region" description="Helical" evidence="2">
    <location>
        <begin position="427"/>
        <end position="445"/>
    </location>
</feature>
<keyword evidence="2" id="KW-1133">Transmembrane helix</keyword>
<dbReference type="GO" id="GO:0016020">
    <property type="term" value="C:membrane"/>
    <property type="evidence" value="ECO:0007669"/>
    <property type="project" value="UniProtKB-SubCell"/>
</dbReference>
<gene>
    <name evidence="4" type="primary">ycxA</name>
    <name evidence="4" type="ORF">SNAT2548_LOCUS19576</name>
</gene>
<dbReference type="PANTHER" id="PTHR11360">
    <property type="entry name" value="MONOCARBOXYLATE TRANSPORTER"/>
    <property type="match status" value="1"/>
</dbReference>
<dbReference type="GO" id="GO:0022857">
    <property type="term" value="F:transmembrane transporter activity"/>
    <property type="evidence" value="ECO:0007669"/>
    <property type="project" value="InterPro"/>
</dbReference>
<feature type="transmembrane region" description="Helical" evidence="2">
    <location>
        <begin position="326"/>
        <end position="346"/>
    </location>
</feature>
<feature type="transmembrane region" description="Helical" evidence="2">
    <location>
        <begin position="262"/>
        <end position="288"/>
    </location>
</feature>
<keyword evidence="2" id="KW-0812">Transmembrane</keyword>
<dbReference type="InterPro" id="IPR036259">
    <property type="entry name" value="MFS_trans_sf"/>
</dbReference>
<feature type="transmembrane region" description="Helical" evidence="2">
    <location>
        <begin position="358"/>
        <end position="378"/>
    </location>
</feature>
<feature type="transmembrane region" description="Helical" evidence="2">
    <location>
        <begin position="185"/>
        <end position="208"/>
    </location>
</feature>
<feature type="transmembrane region" description="Helical" evidence="2">
    <location>
        <begin position="71"/>
        <end position="91"/>
    </location>
</feature>
<keyword evidence="5" id="KW-1185">Reference proteome</keyword>
<dbReference type="PANTHER" id="PTHR11360:SF284">
    <property type="entry name" value="EG:103B4.3 PROTEIN-RELATED"/>
    <property type="match status" value="1"/>
</dbReference>
<name>A0A812PYW8_9DINO</name>
<dbReference type="InterPro" id="IPR050327">
    <property type="entry name" value="Proton-linked_MCT"/>
</dbReference>
<keyword evidence="2" id="KW-0472">Membrane</keyword>
<organism evidence="4 5">
    <name type="scientific">Symbiodinium natans</name>
    <dbReference type="NCBI Taxonomy" id="878477"/>
    <lineage>
        <taxon>Eukaryota</taxon>
        <taxon>Sar</taxon>
        <taxon>Alveolata</taxon>
        <taxon>Dinophyceae</taxon>
        <taxon>Suessiales</taxon>
        <taxon>Symbiodiniaceae</taxon>
        <taxon>Symbiodinium</taxon>
    </lineage>
</organism>
<dbReference type="OrthoDB" id="6499973at2759"/>
<dbReference type="AlphaFoldDB" id="A0A812PYW8"/>
<evidence type="ECO:0000256" key="1">
    <source>
        <dbReference type="ARBA" id="ARBA00004141"/>
    </source>
</evidence>
<feature type="domain" description="Major facilitator superfamily (MFS) profile" evidence="3">
    <location>
        <begin position="32"/>
        <end position="453"/>
    </location>
</feature>
<dbReference type="Pfam" id="PF07690">
    <property type="entry name" value="MFS_1"/>
    <property type="match status" value="1"/>
</dbReference>
<evidence type="ECO:0000313" key="5">
    <source>
        <dbReference type="Proteomes" id="UP000604046"/>
    </source>
</evidence>
<dbReference type="Proteomes" id="UP000604046">
    <property type="component" value="Unassembled WGS sequence"/>
</dbReference>
<sequence length="482" mass="52930">MAVAEIESPSNLRYCCLSEETRKCELLLHWRQMAAIWVFFFLVAGGSYHAPPVMLPAIMEEFHTDQYHVSWIPSVFLLTKALSTVPGGFAVDTFGSTRCLRAGAVMILISSALYPMAPDLWCLAALQGVIGVAYNLSGITVCIIFVTSWFDQQRALAIAVLSTAFSFAGIFFPPVLGSLIQHHGWRTAACLTPFVTATVVIPLGFLALRDGTLLRSRNDRRRHFQVMRREGEEGDDASEQDPQGGQGQHLPLNFWQSLRLGAVWHLAFLSLYQLYIIIALINTLVLYLKTDVGMGVELCGFYSSVVFQASIAAKLLAGASLDTRQALTGLVSCFVLLLGTLLPLDFHKGGRSLTSNHTQLLAFAVIYGLGFGGTYSVLCAKPAKMFGKMEEFSKLQGFLMFFQVVGGFLGTLVTGKLRALTGSYTTSFHIFIFMAFMACLHYLGLELSSTSRELRAQRSSLREHTHAHPCLPPAARWGASSV</sequence>
<feature type="transmembrane region" description="Helical" evidence="2">
    <location>
        <begin position="300"/>
        <end position="319"/>
    </location>
</feature>
<proteinExistence type="predicted"/>
<evidence type="ECO:0000259" key="3">
    <source>
        <dbReference type="PROSITE" id="PS50850"/>
    </source>
</evidence>
<comment type="subcellular location">
    <subcellularLocation>
        <location evidence="1">Membrane</location>
        <topology evidence="1">Multi-pass membrane protein</topology>
    </subcellularLocation>
</comment>
<evidence type="ECO:0000313" key="4">
    <source>
        <dbReference type="EMBL" id="CAE7362761.1"/>
    </source>
</evidence>
<dbReference type="InterPro" id="IPR011701">
    <property type="entry name" value="MFS"/>
</dbReference>
<protein>
    <submittedName>
        <fullName evidence="4">YcxA protein</fullName>
    </submittedName>
</protein>
<comment type="caution">
    <text evidence="4">The sequence shown here is derived from an EMBL/GenBank/DDBJ whole genome shotgun (WGS) entry which is preliminary data.</text>
</comment>
<feature type="transmembrane region" description="Helical" evidence="2">
    <location>
        <begin position="98"/>
        <end position="117"/>
    </location>
</feature>
<dbReference type="SUPFAM" id="SSF103473">
    <property type="entry name" value="MFS general substrate transporter"/>
    <property type="match status" value="1"/>
</dbReference>
<dbReference type="Gene3D" id="1.20.1250.20">
    <property type="entry name" value="MFS general substrate transporter like domains"/>
    <property type="match status" value="1"/>
</dbReference>